<reference evidence="2 3" key="1">
    <citation type="submission" date="2020-08" db="EMBL/GenBank/DDBJ databases">
        <title>Genomic Encyclopedia of Type Strains, Phase III (KMG-III): the genomes of soil and plant-associated and newly described type strains.</title>
        <authorList>
            <person name="Whitman W."/>
        </authorList>
    </citation>
    <scope>NUCLEOTIDE SEQUENCE [LARGE SCALE GENOMIC DNA]</scope>
    <source>
        <strain evidence="2 3">CECT 8712</strain>
    </source>
</reference>
<proteinExistence type="predicted"/>
<organism evidence="2 3">
    <name type="scientific">Nocardiopsis algeriensis</name>
    <dbReference type="NCBI Taxonomy" id="1478215"/>
    <lineage>
        <taxon>Bacteria</taxon>
        <taxon>Bacillati</taxon>
        <taxon>Actinomycetota</taxon>
        <taxon>Actinomycetes</taxon>
        <taxon>Streptosporangiales</taxon>
        <taxon>Nocardiopsidaceae</taxon>
        <taxon>Nocardiopsis</taxon>
    </lineage>
</organism>
<feature type="compositionally biased region" description="Polar residues" evidence="1">
    <location>
        <begin position="94"/>
        <end position="104"/>
    </location>
</feature>
<evidence type="ECO:0000256" key="1">
    <source>
        <dbReference type="SAM" id="MobiDB-lite"/>
    </source>
</evidence>
<dbReference type="AlphaFoldDB" id="A0A841IMC5"/>
<keyword evidence="3" id="KW-1185">Reference proteome</keyword>
<evidence type="ECO:0000313" key="3">
    <source>
        <dbReference type="Proteomes" id="UP000536604"/>
    </source>
</evidence>
<dbReference type="EMBL" id="JACHJO010000003">
    <property type="protein sequence ID" value="MBB6119212.1"/>
    <property type="molecule type" value="Genomic_DNA"/>
</dbReference>
<gene>
    <name evidence="2" type="ORF">FHS13_001147</name>
</gene>
<comment type="caution">
    <text evidence="2">The sequence shown here is derived from an EMBL/GenBank/DDBJ whole genome shotgun (WGS) entry which is preliminary data.</text>
</comment>
<name>A0A841IMC5_9ACTN</name>
<dbReference type="RefSeq" id="WP_184288593.1">
    <property type="nucleotide sequence ID" value="NZ_JACHJO010000003.1"/>
</dbReference>
<dbReference type="Proteomes" id="UP000536604">
    <property type="component" value="Unassembled WGS sequence"/>
</dbReference>
<sequence>MSIYHLTVDLAFENPSGLATDEDFDDFVDRFLDELDNLVESDPGIVDPDVAGSLAQRTITVTMGVEAGTVEDGARLFFANVRCALHAAESATPNWPTFAPSTPMSPGRVGLVDA</sequence>
<feature type="region of interest" description="Disordered" evidence="1">
    <location>
        <begin position="94"/>
        <end position="114"/>
    </location>
</feature>
<protein>
    <submittedName>
        <fullName evidence="2">Uncharacterized protein</fullName>
    </submittedName>
</protein>
<evidence type="ECO:0000313" key="2">
    <source>
        <dbReference type="EMBL" id="MBB6119212.1"/>
    </source>
</evidence>
<accession>A0A841IMC5</accession>